<dbReference type="OrthoDB" id="2441380at2759"/>
<dbReference type="Gene3D" id="2.30.60.10">
    <property type="entry name" value="Cyanovirin-N"/>
    <property type="match status" value="1"/>
</dbReference>
<dbReference type="InterPro" id="IPR011058">
    <property type="entry name" value="Cyanovirin-N"/>
</dbReference>
<comment type="caution">
    <text evidence="2">The sequence shown here is derived from an EMBL/GenBank/DDBJ whole genome shotgun (WGS) entry which is preliminary data.</text>
</comment>
<dbReference type="SMART" id="SM01111">
    <property type="entry name" value="CVNH"/>
    <property type="match status" value="1"/>
</dbReference>
<proteinExistence type="predicted"/>
<organism evidence="2 3">
    <name type="scientific">Coprinellus micaceus</name>
    <name type="common">Glistening ink-cap mushroom</name>
    <name type="synonym">Coprinus micaceus</name>
    <dbReference type="NCBI Taxonomy" id="71717"/>
    <lineage>
        <taxon>Eukaryota</taxon>
        <taxon>Fungi</taxon>
        <taxon>Dikarya</taxon>
        <taxon>Basidiomycota</taxon>
        <taxon>Agaricomycotina</taxon>
        <taxon>Agaricomycetes</taxon>
        <taxon>Agaricomycetidae</taxon>
        <taxon>Agaricales</taxon>
        <taxon>Agaricineae</taxon>
        <taxon>Psathyrellaceae</taxon>
        <taxon>Coprinellus</taxon>
    </lineage>
</organism>
<dbReference type="PANTHER" id="PTHR42076">
    <property type="entry name" value="CYANOVIRIN-N HOMOLOG"/>
    <property type="match status" value="1"/>
</dbReference>
<dbReference type="AlphaFoldDB" id="A0A4Y7T1S5"/>
<dbReference type="Proteomes" id="UP000298030">
    <property type="component" value="Unassembled WGS sequence"/>
</dbReference>
<evidence type="ECO:0000259" key="1">
    <source>
        <dbReference type="SMART" id="SM01111"/>
    </source>
</evidence>
<dbReference type="SUPFAM" id="SSF51322">
    <property type="entry name" value="Cyanovirin-N"/>
    <property type="match status" value="1"/>
</dbReference>
<accession>A0A4Y7T1S5</accession>
<dbReference type="InterPro" id="IPR036673">
    <property type="entry name" value="Cyanovirin-N_sf"/>
</dbReference>
<evidence type="ECO:0000313" key="2">
    <source>
        <dbReference type="EMBL" id="TEB28110.1"/>
    </source>
</evidence>
<feature type="domain" description="Cyanovirin-N" evidence="1">
    <location>
        <begin position="13"/>
        <end position="114"/>
    </location>
</feature>
<name>A0A4Y7T1S5_COPMI</name>
<reference evidence="2 3" key="1">
    <citation type="journal article" date="2019" name="Nat. Ecol. Evol.">
        <title>Megaphylogeny resolves global patterns of mushroom evolution.</title>
        <authorList>
            <person name="Varga T."/>
            <person name="Krizsan K."/>
            <person name="Foldi C."/>
            <person name="Dima B."/>
            <person name="Sanchez-Garcia M."/>
            <person name="Sanchez-Ramirez S."/>
            <person name="Szollosi G.J."/>
            <person name="Szarkandi J.G."/>
            <person name="Papp V."/>
            <person name="Albert L."/>
            <person name="Andreopoulos W."/>
            <person name="Angelini C."/>
            <person name="Antonin V."/>
            <person name="Barry K.W."/>
            <person name="Bougher N.L."/>
            <person name="Buchanan P."/>
            <person name="Buyck B."/>
            <person name="Bense V."/>
            <person name="Catcheside P."/>
            <person name="Chovatia M."/>
            <person name="Cooper J."/>
            <person name="Damon W."/>
            <person name="Desjardin D."/>
            <person name="Finy P."/>
            <person name="Geml J."/>
            <person name="Haridas S."/>
            <person name="Hughes K."/>
            <person name="Justo A."/>
            <person name="Karasinski D."/>
            <person name="Kautmanova I."/>
            <person name="Kiss B."/>
            <person name="Kocsube S."/>
            <person name="Kotiranta H."/>
            <person name="LaButti K.M."/>
            <person name="Lechner B.E."/>
            <person name="Liimatainen K."/>
            <person name="Lipzen A."/>
            <person name="Lukacs Z."/>
            <person name="Mihaltcheva S."/>
            <person name="Morgado L.N."/>
            <person name="Niskanen T."/>
            <person name="Noordeloos M.E."/>
            <person name="Ohm R.A."/>
            <person name="Ortiz-Santana B."/>
            <person name="Ovrebo C."/>
            <person name="Racz N."/>
            <person name="Riley R."/>
            <person name="Savchenko A."/>
            <person name="Shiryaev A."/>
            <person name="Soop K."/>
            <person name="Spirin V."/>
            <person name="Szebenyi C."/>
            <person name="Tomsovsky M."/>
            <person name="Tulloss R.E."/>
            <person name="Uehling J."/>
            <person name="Grigoriev I.V."/>
            <person name="Vagvolgyi C."/>
            <person name="Papp T."/>
            <person name="Martin F.M."/>
            <person name="Miettinen O."/>
            <person name="Hibbett D.S."/>
            <person name="Nagy L.G."/>
        </authorList>
    </citation>
    <scope>NUCLEOTIDE SEQUENCE [LARGE SCALE GENOMIC DNA]</scope>
    <source>
        <strain evidence="2 3">FP101781</strain>
    </source>
</reference>
<keyword evidence="3" id="KW-1185">Reference proteome</keyword>
<dbReference type="EMBL" id="QPFP01000035">
    <property type="protein sequence ID" value="TEB28110.1"/>
    <property type="molecule type" value="Genomic_DNA"/>
</dbReference>
<dbReference type="Pfam" id="PF08881">
    <property type="entry name" value="CVNH"/>
    <property type="match status" value="1"/>
</dbReference>
<dbReference type="PANTHER" id="PTHR42076:SF1">
    <property type="entry name" value="CYANOVIRIN-N DOMAIN-CONTAINING PROTEIN"/>
    <property type="match status" value="1"/>
</dbReference>
<protein>
    <recommendedName>
        <fullName evidence="1">Cyanovirin-N domain-containing protein</fullName>
    </recommendedName>
</protein>
<gene>
    <name evidence="2" type="ORF">FA13DRAFT_1736008</name>
</gene>
<sequence>MDEGDPSHTEHLFQSAMMFELRDGCVLTGLCHTHGCSWNLSKIHLDRYIANMWGSFVAGGSAFTRSSRNIRLEFQDEMGVLMLRGELGDGKGNWNTSQLDLTGYIIVKDECFVFEKRAQQRNSLWLNGPMTLSAHDSLVATVISNLLKSDCEWQFRLARISDSNILSEYAEAPFGRPLTETLMSMVGDEDTGCIARQHVGRWFSTNGHILVGTIATRVINGPCTQRFLNGVWKAAPWASALKSLVKESLSTKVRRSHWPRVAEIMTGEQSHFREWVRVQEDVKAKWDRPPERT</sequence>
<evidence type="ECO:0000313" key="3">
    <source>
        <dbReference type="Proteomes" id="UP000298030"/>
    </source>
</evidence>